<organism evidence="2 3">
    <name type="scientific">Kipferlia bialata</name>
    <dbReference type="NCBI Taxonomy" id="797122"/>
    <lineage>
        <taxon>Eukaryota</taxon>
        <taxon>Metamonada</taxon>
        <taxon>Carpediemonas-like organisms</taxon>
        <taxon>Kipferlia</taxon>
    </lineage>
</organism>
<proteinExistence type="predicted"/>
<evidence type="ECO:0000313" key="3">
    <source>
        <dbReference type="Proteomes" id="UP000265618"/>
    </source>
</evidence>
<name>A0A9K3GKI7_9EUKA</name>
<feature type="compositionally biased region" description="Basic and acidic residues" evidence="1">
    <location>
        <begin position="63"/>
        <end position="73"/>
    </location>
</feature>
<feature type="compositionally biased region" description="Polar residues" evidence="1">
    <location>
        <begin position="394"/>
        <end position="412"/>
    </location>
</feature>
<evidence type="ECO:0000256" key="1">
    <source>
        <dbReference type="SAM" id="MobiDB-lite"/>
    </source>
</evidence>
<dbReference type="EMBL" id="BDIP01002384">
    <property type="protein sequence ID" value="GIQ86218.1"/>
    <property type="molecule type" value="Genomic_DNA"/>
</dbReference>
<gene>
    <name evidence="2" type="ORF">KIPB_008029</name>
</gene>
<feature type="compositionally biased region" description="Low complexity" evidence="1">
    <location>
        <begin position="344"/>
        <end position="358"/>
    </location>
</feature>
<protein>
    <submittedName>
        <fullName evidence="2">Uncharacterized protein</fullName>
    </submittedName>
</protein>
<evidence type="ECO:0000313" key="2">
    <source>
        <dbReference type="EMBL" id="GIQ86218.1"/>
    </source>
</evidence>
<feature type="region of interest" description="Disordered" evidence="1">
    <location>
        <begin position="63"/>
        <end position="94"/>
    </location>
</feature>
<accession>A0A9K3GKI7</accession>
<feature type="compositionally biased region" description="Low complexity" evidence="1">
    <location>
        <begin position="299"/>
        <end position="330"/>
    </location>
</feature>
<feature type="region of interest" description="Disordered" evidence="1">
    <location>
        <begin position="228"/>
        <end position="440"/>
    </location>
</feature>
<dbReference type="AlphaFoldDB" id="A0A9K3GKI7"/>
<feature type="region of interest" description="Disordered" evidence="1">
    <location>
        <begin position="109"/>
        <end position="192"/>
    </location>
</feature>
<reference evidence="2 3" key="1">
    <citation type="journal article" date="2018" name="PLoS ONE">
        <title>The draft genome of Kipferlia bialata reveals reductive genome evolution in fornicate parasites.</title>
        <authorList>
            <person name="Tanifuji G."/>
            <person name="Takabayashi S."/>
            <person name="Kume K."/>
            <person name="Takagi M."/>
            <person name="Nakayama T."/>
            <person name="Kamikawa R."/>
            <person name="Inagaki Y."/>
            <person name="Hashimoto T."/>
        </authorList>
    </citation>
    <scope>NUCLEOTIDE SEQUENCE [LARGE SCALE GENOMIC DNA]</scope>
    <source>
        <strain evidence="2">NY0173</strain>
    </source>
</reference>
<keyword evidence="3" id="KW-1185">Reference proteome</keyword>
<comment type="caution">
    <text evidence="2">The sequence shown here is derived from an EMBL/GenBank/DDBJ whole genome shotgun (WGS) entry which is preliminary data.</text>
</comment>
<dbReference type="Proteomes" id="UP000265618">
    <property type="component" value="Unassembled WGS sequence"/>
</dbReference>
<feature type="compositionally biased region" description="Polar residues" evidence="1">
    <location>
        <begin position="244"/>
        <end position="254"/>
    </location>
</feature>
<feature type="compositionally biased region" description="Low complexity" evidence="1">
    <location>
        <begin position="136"/>
        <end position="192"/>
    </location>
</feature>
<sequence length="440" mass="47920">MQNRPDWNPRIQQATRGCFMRLHDLTVLMERFRHIPEGGPIEDVDAKRFVSLLFDPRYSSFQEDRAADQERARLQARQHPVSVPPPPPQSQGQAQAMTYTPLGMERVDRVPDETRPHPTHQGAHPAPTHGPQQTLRMPYPQGQGQGQGQVPHPHPHGMQQVQQMQRGQMPQQQQYQVPHQQMQHTQVQQYPQTGRQPQYIENRPVMAVGTGGVGGRDLGPNMPTAHEYTPHRPVQGGVGAQYHQGMQPTSNGVRQQGAHGPQGTQGGAMQHTPLLQPRGQLPMGNQGMSGAMPPPQPHPQTQTQTQPSQNTQSSSSSSSLDSFSTQSSTSMTALSTQPSFEAPSSLSSQTTELSQSVSPPHSRYNKQVSLPDVVPRAAFTRPTHPVPSPPTHLAPTSATASLPVSLPQTSPARHNAYPVPASANTNTAGGVGQASLPRME</sequence>